<dbReference type="EMBL" id="DRNH01000202">
    <property type="protein sequence ID" value="HFB53828.1"/>
    <property type="molecule type" value="Genomic_DNA"/>
</dbReference>
<gene>
    <name evidence="4" type="ORF">ENJ67_03770</name>
</gene>
<dbReference type="Pfam" id="PF00990">
    <property type="entry name" value="GGDEF"/>
    <property type="match status" value="1"/>
</dbReference>
<sequence>MQTTLLKLLCQKNALSYIIFDANFFVLETNKENIKQRSDIREYLWEIVGLEDEILALSTEKRSIELPMILRDGFYYDLEISDFKDHTDQALFIATMQQKSKHSQEYADVLKKINKKILIYELSDEKKQNNSYQEINKHLITLHVDLDGHITMINEAALHFFNLERQEMIGKHFSTFFQPQKSQLSTASIFIAKNFAGEDIFFHADIIPLADKSAQVFENIIVAQDITHLKKIKHELEYAQEHDTLTGLANRHRFLKVLDGKIKENKEFFLCFVDIDGFHTVNEEYGAHAADMLLKHLSVLLLEFI</sequence>
<evidence type="ECO:0000259" key="1">
    <source>
        <dbReference type="PROSITE" id="PS50112"/>
    </source>
</evidence>
<dbReference type="SUPFAM" id="SSF55785">
    <property type="entry name" value="PYP-like sensor domain (PAS domain)"/>
    <property type="match status" value="1"/>
</dbReference>
<feature type="domain" description="PAS" evidence="1">
    <location>
        <begin position="144"/>
        <end position="180"/>
    </location>
</feature>
<dbReference type="InterPro" id="IPR043128">
    <property type="entry name" value="Rev_trsase/Diguanyl_cyclase"/>
</dbReference>
<evidence type="ECO:0000259" key="3">
    <source>
        <dbReference type="PROSITE" id="PS50887"/>
    </source>
</evidence>
<dbReference type="Gene3D" id="3.30.70.270">
    <property type="match status" value="1"/>
</dbReference>
<dbReference type="PROSITE" id="PS50887">
    <property type="entry name" value="GGDEF"/>
    <property type="match status" value="1"/>
</dbReference>
<feature type="domain" description="GGDEF" evidence="3">
    <location>
        <begin position="266"/>
        <end position="305"/>
    </location>
</feature>
<dbReference type="SUPFAM" id="SSF55073">
    <property type="entry name" value="Nucleotide cyclase"/>
    <property type="match status" value="1"/>
</dbReference>
<organism evidence="4">
    <name type="scientific">Sulfurimonas autotrophica</name>
    <dbReference type="NCBI Taxonomy" id="202747"/>
    <lineage>
        <taxon>Bacteria</taxon>
        <taxon>Pseudomonadati</taxon>
        <taxon>Campylobacterota</taxon>
        <taxon>Epsilonproteobacteria</taxon>
        <taxon>Campylobacterales</taxon>
        <taxon>Sulfurimonadaceae</taxon>
        <taxon>Sulfurimonas</taxon>
    </lineage>
</organism>
<reference evidence="4" key="1">
    <citation type="journal article" date="2020" name="mSystems">
        <title>Genome- and Community-Level Interaction Insights into Carbon Utilization and Element Cycling Functions of Hydrothermarchaeota in Hydrothermal Sediment.</title>
        <authorList>
            <person name="Zhou Z."/>
            <person name="Liu Y."/>
            <person name="Xu W."/>
            <person name="Pan J."/>
            <person name="Luo Z.H."/>
            <person name="Li M."/>
        </authorList>
    </citation>
    <scope>NUCLEOTIDE SEQUENCE [LARGE SCALE GENOMIC DNA]</scope>
    <source>
        <strain evidence="4">HyVt-507</strain>
    </source>
</reference>
<dbReference type="Pfam" id="PF13426">
    <property type="entry name" value="PAS_9"/>
    <property type="match status" value="1"/>
</dbReference>
<evidence type="ECO:0000259" key="2">
    <source>
        <dbReference type="PROSITE" id="PS50113"/>
    </source>
</evidence>
<dbReference type="InterPro" id="IPR052155">
    <property type="entry name" value="Biofilm_reg_signaling"/>
</dbReference>
<dbReference type="PANTHER" id="PTHR44757:SF2">
    <property type="entry name" value="BIOFILM ARCHITECTURE MAINTENANCE PROTEIN MBAA"/>
    <property type="match status" value="1"/>
</dbReference>
<dbReference type="InterPro" id="IPR000014">
    <property type="entry name" value="PAS"/>
</dbReference>
<dbReference type="CDD" id="cd00130">
    <property type="entry name" value="PAS"/>
    <property type="match status" value="1"/>
</dbReference>
<accession>A0A7C3C456</accession>
<protein>
    <submittedName>
        <fullName evidence="4">GGDEF and EAL domain-containing protein</fullName>
    </submittedName>
</protein>
<name>A0A7C3C456_9BACT</name>
<dbReference type="InterPro" id="IPR000160">
    <property type="entry name" value="GGDEF_dom"/>
</dbReference>
<dbReference type="InterPro" id="IPR000700">
    <property type="entry name" value="PAS-assoc_C"/>
</dbReference>
<proteinExistence type="predicted"/>
<dbReference type="AlphaFoldDB" id="A0A7C3C456"/>
<dbReference type="PROSITE" id="PS50112">
    <property type="entry name" value="PAS"/>
    <property type="match status" value="1"/>
</dbReference>
<dbReference type="Proteomes" id="UP000886390">
    <property type="component" value="Unassembled WGS sequence"/>
</dbReference>
<dbReference type="PANTHER" id="PTHR44757">
    <property type="entry name" value="DIGUANYLATE CYCLASE DGCP"/>
    <property type="match status" value="1"/>
</dbReference>
<comment type="caution">
    <text evidence="4">The sequence shown here is derived from an EMBL/GenBank/DDBJ whole genome shotgun (WGS) entry which is preliminary data.</text>
</comment>
<feature type="domain" description="PAC" evidence="2">
    <location>
        <begin position="185"/>
        <end position="238"/>
    </location>
</feature>
<dbReference type="SMART" id="SM00091">
    <property type="entry name" value="PAS"/>
    <property type="match status" value="1"/>
</dbReference>
<dbReference type="InterPro" id="IPR035965">
    <property type="entry name" value="PAS-like_dom_sf"/>
</dbReference>
<evidence type="ECO:0000313" key="4">
    <source>
        <dbReference type="EMBL" id="HFB53828.1"/>
    </source>
</evidence>
<dbReference type="InterPro" id="IPR029787">
    <property type="entry name" value="Nucleotide_cyclase"/>
</dbReference>
<dbReference type="Gene3D" id="3.30.450.20">
    <property type="entry name" value="PAS domain"/>
    <property type="match status" value="1"/>
</dbReference>
<dbReference type="PROSITE" id="PS50113">
    <property type="entry name" value="PAC"/>
    <property type="match status" value="1"/>
</dbReference>
<feature type="non-terminal residue" evidence="4">
    <location>
        <position position="305"/>
    </location>
</feature>